<comment type="subcellular location">
    <subcellularLocation>
        <location evidence="1">Cell membrane</location>
        <topology evidence="1">Multi-pass membrane protein</topology>
    </subcellularLocation>
</comment>
<dbReference type="InterPro" id="IPR035671">
    <property type="entry name" value="DsbD_gamma"/>
</dbReference>
<keyword evidence="12" id="KW-1185">Reference proteome</keyword>
<dbReference type="Pfam" id="PF13899">
    <property type="entry name" value="Thioredoxin_7"/>
    <property type="match status" value="1"/>
</dbReference>
<feature type="transmembrane region" description="Helical" evidence="8">
    <location>
        <begin position="403"/>
        <end position="427"/>
    </location>
</feature>
<name>Q2N8S2_ERYLH</name>
<feature type="transmembrane region" description="Helical" evidence="8">
    <location>
        <begin position="363"/>
        <end position="382"/>
    </location>
</feature>
<evidence type="ECO:0000256" key="3">
    <source>
        <dbReference type="ARBA" id="ARBA00022692"/>
    </source>
</evidence>
<dbReference type="STRING" id="314225.ELI_09135"/>
<dbReference type="Pfam" id="PF02683">
    <property type="entry name" value="DsbD_TM"/>
    <property type="match status" value="1"/>
</dbReference>
<dbReference type="InterPro" id="IPR003834">
    <property type="entry name" value="Cyt_c_assmbl_TM_dom"/>
</dbReference>
<feature type="transmembrane region" description="Helical" evidence="8">
    <location>
        <begin position="279"/>
        <end position="303"/>
    </location>
</feature>
<evidence type="ECO:0000313" key="11">
    <source>
        <dbReference type="EMBL" id="ABC63919.1"/>
    </source>
</evidence>
<dbReference type="GO" id="GO:0017004">
    <property type="term" value="P:cytochrome complex assembly"/>
    <property type="evidence" value="ECO:0007669"/>
    <property type="project" value="UniProtKB-KW"/>
</dbReference>
<feature type="transmembrane region" description="Helical" evidence="8">
    <location>
        <begin position="473"/>
        <end position="490"/>
    </location>
</feature>
<evidence type="ECO:0000256" key="4">
    <source>
        <dbReference type="ARBA" id="ARBA00022748"/>
    </source>
</evidence>
<keyword evidence="6 8" id="KW-0472">Membrane</keyword>
<evidence type="ECO:0000256" key="2">
    <source>
        <dbReference type="ARBA" id="ARBA00022475"/>
    </source>
</evidence>
<dbReference type="SUPFAM" id="SSF52833">
    <property type="entry name" value="Thioredoxin-like"/>
    <property type="match status" value="1"/>
</dbReference>
<keyword evidence="5 8" id="KW-1133">Transmembrane helix</keyword>
<dbReference type="EMBL" id="CP000157">
    <property type="protein sequence ID" value="ABC63919.1"/>
    <property type="molecule type" value="Genomic_DNA"/>
</dbReference>
<dbReference type="GO" id="GO:0045454">
    <property type="term" value="P:cell redox homeostasis"/>
    <property type="evidence" value="ECO:0007669"/>
    <property type="project" value="TreeGrafter"/>
</dbReference>
<evidence type="ECO:0000259" key="10">
    <source>
        <dbReference type="PROSITE" id="PS51352"/>
    </source>
</evidence>
<dbReference type="GO" id="GO:0005886">
    <property type="term" value="C:plasma membrane"/>
    <property type="evidence" value="ECO:0007669"/>
    <property type="project" value="UniProtKB-SubCell"/>
</dbReference>
<dbReference type="GO" id="GO:0015035">
    <property type="term" value="F:protein-disulfide reductase activity"/>
    <property type="evidence" value="ECO:0007669"/>
    <property type="project" value="TreeGrafter"/>
</dbReference>
<dbReference type="CDD" id="cd02953">
    <property type="entry name" value="DsbDgamma"/>
    <property type="match status" value="1"/>
</dbReference>
<feature type="transmembrane region" description="Helical" evidence="8">
    <location>
        <begin position="324"/>
        <end position="343"/>
    </location>
</feature>
<evidence type="ECO:0000256" key="8">
    <source>
        <dbReference type="SAM" id="Phobius"/>
    </source>
</evidence>
<dbReference type="eggNOG" id="COG4233">
    <property type="taxonomic scope" value="Bacteria"/>
</dbReference>
<keyword evidence="4" id="KW-0201">Cytochrome c-type biogenesis</keyword>
<evidence type="ECO:0000256" key="9">
    <source>
        <dbReference type="SAM" id="SignalP"/>
    </source>
</evidence>
<feature type="transmembrane region" description="Helical" evidence="8">
    <location>
        <begin position="496"/>
        <end position="515"/>
    </location>
</feature>
<protein>
    <submittedName>
        <fullName evidence="11">Thiol:disulfide interchange protein</fullName>
    </submittedName>
</protein>
<gene>
    <name evidence="11" type="ordered locus">ELI_09135</name>
</gene>
<feature type="transmembrane region" description="Helical" evidence="8">
    <location>
        <begin position="433"/>
        <end position="453"/>
    </location>
</feature>
<dbReference type="HOGENOM" id="CLU_014657_1_0_5"/>
<evidence type="ECO:0000256" key="6">
    <source>
        <dbReference type="ARBA" id="ARBA00023136"/>
    </source>
</evidence>
<dbReference type="InterPro" id="IPR028250">
    <property type="entry name" value="DsbDN"/>
</dbReference>
<dbReference type="PANTHER" id="PTHR32234:SF3">
    <property type="entry name" value="SUPPRESSION OF COPPER SENSITIVITY PROTEIN"/>
    <property type="match status" value="1"/>
</dbReference>
<organism evidence="11 12">
    <name type="scientific">Erythrobacter litoralis (strain HTCC2594)</name>
    <dbReference type="NCBI Taxonomy" id="314225"/>
    <lineage>
        <taxon>Bacteria</taxon>
        <taxon>Pseudomonadati</taxon>
        <taxon>Pseudomonadota</taxon>
        <taxon>Alphaproteobacteria</taxon>
        <taxon>Sphingomonadales</taxon>
        <taxon>Erythrobacteraceae</taxon>
        <taxon>Erythrobacter/Porphyrobacter group</taxon>
        <taxon>Erythrobacter</taxon>
    </lineage>
</organism>
<keyword evidence="2" id="KW-1003">Cell membrane</keyword>
<dbReference type="eggNOG" id="COG4232">
    <property type="taxonomic scope" value="Bacteria"/>
</dbReference>
<keyword evidence="3 8" id="KW-0812">Transmembrane</keyword>
<dbReference type="Proteomes" id="UP000008808">
    <property type="component" value="Chromosome"/>
</dbReference>
<dbReference type="InterPro" id="IPR036249">
    <property type="entry name" value="Thioredoxin-like_sf"/>
</dbReference>
<reference evidence="12" key="1">
    <citation type="journal article" date="2009" name="J. Bacteriol.">
        <title>Complete genome sequence of Erythrobacter litoralis HTCC2594.</title>
        <authorList>
            <person name="Oh H.M."/>
            <person name="Giovannoni S.J."/>
            <person name="Ferriera S."/>
            <person name="Johnson J."/>
            <person name="Cho J.C."/>
        </authorList>
    </citation>
    <scope>NUCLEOTIDE SEQUENCE [LARGE SCALE GENOMIC DNA]</scope>
    <source>
        <strain evidence="12">HTCC2594</strain>
    </source>
</reference>
<evidence type="ECO:0000256" key="7">
    <source>
        <dbReference type="SAM" id="MobiDB-lite"/>
    </source>
</evidence>
<dbReference type="PANTHER" id="PTHR32234">
    <property type="entry name" value="THIOL:DISULFIDE INTERCHANGE PROTEIN DSBD"/>
    <property type="match status" value="1"/>
</dbReference>
<feature type="chain" id="PRO_5004212933" evidence="9">
    <location>
        <begin position="20"/>
        <end position="687"/>
    </location>
</feature>
<feature type="transmembrane region" description="Helical" evidence="8">
    <location>
        <begin position="522"/>
        <end position="542"/>
    </location>
</feature>
<dbReference type="KEGG" id="eli:ELI_09135"/>
<proteinExistence type="predicted"/>
<feature type="domain" description="Thioredoxin" evidence="10">
    <location>
        <begin position="533"/>
        <end position="687"/>
    </location>
</feature>
<feature type="signal peptide" evidence="9">
    <location>
        <begin position="1"/>
        <end position="19"/>
    </location>
</feature>
<accession>Q2N8S2</accession>
<dbReference type="Gene3D" id="3.40.30.10">
    <property type="entry name" value="Glutaredoxin"/>
    <property type="match status" value="1"/>
</dbReference>
<feature type="region of interest" description="Disordered" evidence="7">
    <location>
        <begin position="665"/>
        <end position="687"/>
    </location>
</feature>
<sequence length="687" mass="72612">MFALLALLLAALAAVPAAAQGQNIRVALVAEGPVAPGGETTLAFKFAPVSEEWHGYWANPGDAGLPMQLEWDLPEGVSVGEPLYPTPKRLVIDGLMNHIFEGDYAVLLPLRLTEDYAGPDVLQVSVEAFYLACTDQICVPEDAQLQVSIPVGESTASGTEFAAFRSALAPLIDSTARFEQTASLLRLAIPLPAAVDPGEPHVFIANRDLVNYVQAQGFRRNGDWLIAEIPLARTGEQPETVEGIVRLGSGQGLRFVAEAGEVPSGDRVLMARDAELPSLWLLLGGALLGGLILNIMPCVFPILSLKALSLAKAGAGAQEARMEGLAYTAGVILACVALGGAMLALRAAGEQVGWAFQLQEPGVVVALLVLASLITANLLGFFELPGLSISEGSTPRGAFSTGLLAAFVATPCTGPFMAAALGAALLLPAETALLLFAVLGLGLALPFLLLGFIPAFRRLLPKPGAWMETFRKVLAVPMGLTALALVWLVWRIGGVGFALSAMSIAFIATLAAVLFRGRNQRLRGAVTALGAVLMAVGVLASFESPTRAQAETVLASKPFTLAALDEARASGAPVFVYFTADWCVSCKVNERVAIEREATREAFEQAGVTTLRGDWTLRQPEITEFLNAQGVAGVPLYLWYDPGVAEPRQLQQLLGPDSLVTLAREAGPRAARRPEGRVRPLPRQAQR</sequence>
<dbReference type="InterPro" id="IPR013766">
    <property type="entry name" value="Thioredoxin_domain"/>
</dbReference>
<keyword evidence="9" id="KW-0732">Signal</keyword>
<dbReference type="AlphaFoldDB" id="Q2N8S2"/>
<dbReference type="PROSITE" id="PS51352">
    <property type="entry name" value="THIOREDOXIN_2"/>
    <property type="match status" value="1"/>
</dbReference>
<evidence type="ECO:0000256" key="1">
    <source>
        <dbReference type="ARBA" id="ARBA00004651"/>
    </source>
</evidence>
<evidence type="ECO:0000256" key="5">
    <source>
        <dbReference type="ARBA" id="ARBA00022989"/>
    </source>
</evidence>
<dbReference type="Pfam" id="PF11412">
    <property type="entry name" value="DsbD_N"/>
    <property type="match status" value="1"/>
</dbReference>
<evidence type="ECO:0000313" key="12">
    <source>
        <dbReference type="Proteomes" id="UP000008808"/>
    </source>
</evidence>